<evidence type="ECO:0000256" key="7">
    <source>
        <dbReference type="SAM" id="Phobius"/>
    </source>
</evidence>
<keyword evidence="7" id="KW-0472">Membrane</keyword>
<dbReference type="PANTHER" id="PTHR43711:SF31">
    <property type="entry name" value="HISTIDINE KINASE"/>
    <property type="match status" value="1"/>
</dbReference>
<dbReference type="InterPro" id="IPR003661">
    <property type="entry name" value="HisK_dim/P_dom"/>
</dbReference>
<feature type="transmembrane region" description="Helical" evidence="7">
    <location>
        <begin position="45"/>
        <end position="65"/>
    </location>
</feature>
<dbReference type="SUPFAM" id="SSF47384">
    <property type="entry name" value="Homodimeric domain of signal transducing histidine kinase"/>
    <property type="match status" value="1"/>
</dbReference>
<dbReference type="PRINTS" id="PR00344">
    <property type="entry name" value="BCTRLSENSOR"/>
</dbReference>
<feature type="transmembrane region" description="Helical" evidence="7">
    <location>
        <begin position="105"/>
        <end position="127"/>
    </location>
</feature>
<dbReference type="SUPFAM" id="SSF55874">
    <property type="entry name" value="ATPase domain of HSP90 chaperone/DNA topoisomerase II/histidine kinase"/>
    <property type="match status" value="1"/>
</dbReference>
<keyword evidence="4" id="KW-0808">Transferase</keyword>
<dbReference type="InterPro" id="IPR035965">
    <property type="entry name" value="PAS-like_dom_sf"/>
</dbReference>
<dbReference type="InterPro" id="IPR036890">
    <property type="entry name" value="HATPase_C_sf"/>
</dbReference>
<dbReference type="Pfam" id="PF00512">
    <property type="entry name" value="HisKA"/>
    <property type="match status" value="1"/>
</dbReference>
<dbReference type="STRING" id="74348.SAMN04488523_111124"/>
<evidence type="ECO:0000256" key="1">
    <source>
        <dbReference type="ARBA" id="ARBA00000085"/>
    </source>
</evidence>
<feature type="transmembrane region" description="Helical" evidence="7">
    <location>
        <begin position="14"/>
        <end position="33"/>
    </location>
</feature>
<evidence type="ECO:0000256" key="5">
    <source>
        <dbReference type="ARBA" id="ARBA00022777"/>
    </source>
</evidence>
<evidence type="ECO:0000256" key="6">
    <source>
        <dbReference type="ARBA" id="ARBA00023012"/>
    </source>
</evidence>
<reference evidence="9 10" key="1">
    <citation type="submission" date="2016-10" db="EMBL/GenBank/DDBJ databases">
        <authorList>
            <person name="de Groot N.N."/>
        </authorList>
    </citation>
    <scope>NUCLEOTIDE SEQUENCE [LARGE SCALE GENOMIC DNA]</scope>
    <source>
        <strain evidence="9 10">DSM 11443</strain>
    </source>
</reference>
<keyword evidence="6" id="KW-0902">Two-component regulatory system</keyword>
<dbReference type="EC" id="2.7.13.3" evidence="2"/>
<feature type="domain" description="Histidine kinase" evidence="8">
    <location>
        <begin position="376"/>
        <end position="597"/>
    </location>
</feature>
<dbReference type="Gene3D" id="3.30.565.10">
    <property type="entry name" value="Histidine kinase-like ATPase, C-terminal domain"/>
    <property type="match status" value="1"/>
</dbReference>
<dbReference type="OrthoDB" id="7179697at2"/>
<feature type="transmembrane region" description="Helical" evidence="7">
    <location>
        <begin position="71"/>
        <end position="93"/>
    </location>
</feature>
<dbReference type="GO" id="GO:0000155">
    <property type="term" value="F:phosphorelay sensor kinase activity"/>
    <property type="evidence" value="ECO:0007669"/>
    <property type="project" value="InterPro"/>
</dbReference>
<dbReference type="EMBL" id="FOMW01000011">
    <property type="protein sequence ID" value="SFE88023.1"/>
    <property type="molecule type" value="Genomic_DNA"/>
</dbReference>
<dbReference type="InterPro" id="IPR050736">
    <property type="entry name" value="Sensor_HK_Regulatory"/>
</dbReference>
<dbReference type="Gene3D" id="3.30.450.20">
    <property type="entry name" value="PAS domain"/>
    <property type="match status" value="1"/>
</dbReference>
<comment type="catalytic activity">
    <reaction evidence="1">
        <text>ATP + protein L-histidine = ADP + protein N-phospho-L-histidine.</text>
        <dbReference type="EC" id="2.7.13.3"/>
    </reaction>
</comment>
<keyword evidence="7" id="KW-1133">Transmembrane helix</keyword>
<keyword evidence="5 9" id="KW-0418">Kinase</keyword>
<dbReference type="PROSITE" id="PS50109">
    <property type="entry name" value="HIS_KIN"/>
    <property type="match status" value="1"/>
</dbReference>
<dbReference type="SMART" id="SM00388">
    <property type="entry name" value="HisKA"/>
    <property type="match status" value="1"/>
</dbReference>
<proteinExistence type="predicted"/>
<keyword evidence="3" id="KW-0597">Phosphoprotein</keyword>
<sequence length="607" mass="66525">MTLIEFFTYSYDPVLIGIAALWGLAFLVLTWIWRSHVFEGKKYFIISFCAILWWVFSLGMEIASTGLQPKMVWALSAWLAIAILPVTWCLHIEEFVRGRDLMQNPMLRVLVIGVPTVIGLVALTDPWHHLMFTEATALSQDGARVHYAHGIMFFVSALVLYGFVLRAVGLLIRGVLGTSGSASSLLMTLIVVTCAPLTANGLYVFAGITVFGIDPTSMMFSLGLIAYSWMLVTNRVLDTKALGRDALFDVSSDPVLVIDKDHKLISWNDAAAVQLFNDDGPELAPGARLKCAALAFISDLKPSGGTVFGQQFSVGDRVYEPRAVHIACPIDPAGRNIGWSVTFFDVTERVQFEQSLQSALTAAQQAAEAKDNFLAVVSHELRTPMTSLKGGVDMALSGKLGVMPAPVNKALVIAQRNANRLSRLINDVLDVQKLELNKFELKIEQIDLAQMLSNALEENNQMATSRRVELTRQDDTDILPVVAGDPFRLRQVIDNVISNAIKFTPEGGGSIEISLGIYDGLARVSVRDHGRGIPAGSEKIVFGRFSQIDGSNTRSGEGTGLGMYISHRIMQQMDGRLHYESVETQGSVFHIELPCRSEDCLQNAKCG</sequence>
<dbReference type="Pfam" id="PF02518">
    <property type="entry name" value="HATPase_c"/>
    <property type="match status" value="1"/>
</dbReference>
<dbReference type="CDD" id="cd00082">
    <property type="entry name" value="HisKA"/>
    <property type="match status" value="1"/>
</dbReference>
<dbReference type="FunFam" id="3.30.565.10:FF:000006">
    <property type="entry name" value="Sensor histidine kinase WalK"/>
    <property type="match status" value="1"/>
</dbReference>
<dbReference type="InterPro" id="IPR004358">
    <property type="entry name" value="Sig_transdc_His_kin-like_C"/>
</dbReference>
<evidence type="ECO:0000313" key="9">
    <source>
        <dbReference type="EMBL" id="SFE88023.1"/>
    </source>
</evidence>
<organism evidence="9 10">
    <name type="scientific">Sulfitobacter brevis</name>
    <dbReference type="NCBI Taxonomy" id="74348"/>
    <lineage>
        <taxon>Bacteria</taxon>
        <taxon>Pseudomonadati</taxon>
        <taxon>Pseudomonadota</taxon>
        <taxon>Alphaproteobacteria</taxon>
        <taxon>Rhodobacterales</taxon>
        <taxon>Roseobacteraceae</taxon>
        <taxon>Sulfitobacter</taxon>
    </lineage>
</organism>
<dbReference type="SUPFAM" id="SSF55785">
    <property type="entry name" value="PYP-like sensor domain (PAS domain)"/>
    <property type="match status" value="1"/>
</dbReference>
<evidence type="ECO:0000256" key="4">
    <source>
        <dbReference type="ARBA" id="ARBA00022679"/>
    </source>
</evidence>
<name>A0A1I2E5R4_9RHOB</name>
<evidence type="ECO:0000259" key="8">
    <source>
        <dbReference type="PROSITE" id="PS50109"/>
    </source>
</evidence>
<keyword evidence="10" id="KW-1185">Reference proteome</keyword>
<accession>A0A1I2E5R4</accession>
<feature type="transmembrane region" description="Helical" evidence="7">
    <location>
        <begin position="184"/>
        <end position="206"/>
    </location>
</feature>
<dbReference type="SMART" id="SM00387">
    <property type="entry name" value="HATPase_c"/>
    <property type="match status" value="1"/>
</dbReference>
<dbReference type="InterPro" id="IPR005467">
    <property type="entry name" value="His_kinase_dom"/>
</dbReference>
<gene>
    <name evidence="9" type="ORF">SAMN04488523_111124</name>
</gene>
<dbReference type="InterPro" id="IPR031621">
    <property type="entry name" value="HisKA_7TM"/>
</dbReference>
<evidence type="ECO:0000256" key="2">
    <source>
        <dbReference type="ARBA" id="ARBA00012438"/>
    </source>
</evidence>
<dbReference type="AlphaFoldDB" id="A0A1I2E5R4"/>
<evidence type="ECO:0000313" key="10">
    <source>
        <dbReference type="Proteomes" id="UP000198977"/>
    </source>
</evidence>
<evidence type="ECO:0000256" key="3">
    <source>
        <dbReference type="ARBA" id="ARBA00022553"/>
    </source>
</evidence>
<dbReference type="Pfam" id="PF16927">
    <property type="entry name" value="HisKA_7TM"/>
    <property type="match status" value="1"/>
</dbReference>
<dbReference type="PANTHER" id="PTHR43711">
    <property type="entry name" value="TWO-COMPONENT HISTIDINE KINASE"/>
    <property type="match status" value="1"/>
</dbReference>
<dbReference type="InterPro" id="IPR036097">
    <property type="entry name" value="HisK_dim/P_sf"/>
</dbReference>
<feature type="transmembrane region" description="Helical" evidence="7">
    <location>
        <begin position="147"/>
        <end position="172"/>
    </location>
</feature>
<dbReference type="Proteomes" id="UP000198977">
    <property type="component" value="Unassembled WGS sequence"/>
</dbReference>
<dbReference type="Gene3D" id="1.10.287.130">
    <property type="match status" value="1"/>
</dbReference>
<protein>
    <recommendedName>
        <fullName evidence="2">histidine kinase</fullName>
        <ecNumber evidence="2">2.7.13.3</ecNumber>
    </recommendedName>
</protein>
<keyword evidence="7" id="KW-0812">Transmembrane</keyword>
<dbReference type="InterPro" id="IPR003594">
    <property type="entry name" value="HATPase_dom"/>
</dbReference>